<reference evidence="1" key="1">
    <citation type="submission" date="2014-05" db="EMBL/GenBank/DDBJ databases">
        <authorList>
            <person name="Chronopoulou M."/>
        </authorList>
    </citation>
    <scope>NUCLEOTIDE SEQUENCE</scope>
    <source>
        <tissue evidence="1">Whole organism</tissue>
    </source>
</reference>
<dbReference type="EMBL" id="HACA01023696">
    <property type="protein sequence ID" value="CDW41057.1"/>
    <property type="molecule type" value="Transcribed_RNA"/>
</dbReference>
<evidence type="ECO:0000313" key="1">
    <source>
        <dbReference type="EMBL" id="CDW41057.1"/>
    </source>
</evidence>
<organism evidence="1">
    <name type="scientific">Lepeophtheirus salmonis</name>
    <name type="common">Salmon louse</name>
    <name type="synonym">Caligus salmonis</name>
    <dbReference type="NCBI Taxonomy" id="72036"/>
    <lineage>
        <taxon>Eukaryota</taxon>
        <taxon>Metazoa</taxon>
        <taxon>Ecdysozoa</taxon>
        <taxon>Arthropoda</taxon>
        <taxon>Crustacea</taxon>
        <taxon>Multicrustacea</taxon>
        <taxon>Hexanauplia</taxon>
        <taxon>Copepoda</taxon>
        <taxon>Siphonostomatoida</taxon>
        <taxon>Caligidae</taxon>
        <taxon>Lepeophtheirus</taxon>
    </lineage>
</organism>
<accession>A0A0K2UT31</accession>
<dbReference type="AlphaFoldDB" id="A0A0K2UT31"/>
<protein>
    <submittedName>
        <fullName evidence="1">Uncharacterized protein</fullName>
    </submittedName>
</protein>
<sequence length="177" mass="20781">MYLCTYVYNNQLYERMDVCMKLLKVCRGRITPKLLNTVYSSFMFFEVASSVACKRFMTNVTIPCVMLMSLLHMSCHMIFRYIHFSTDITLVVLFKCMEGLYMLNHDRFSIKESPAVLAFKIPSSFMDGFNMFHKLRTVIKLHFTGAAFVMFNPFMDSFDMPFESTIMIKNFRTNVTN</sequence>
<proteinExistence type="predicted"/>
<name>A0A0K2UT31_LEPSM</name>